<evidence type="ECO:0000256" key="8">
    <source>
        <dbReference type="ARBA" id="ARBA00022840"/>
    </source>
</evidence>
<keyword evidence="5 12" id="KW-0378">Hydrolase</keyword>
<dbReference type="GO" id="GO:0003677">
    <property type="term" value="F:DNA binding"/>
    <property type="evidence" value="ECO:0007669"/>
    <property type="project" value="UniProtKB-UniRule"/>
</dbReference>
<dbReference type="PROSITE" id="PS51192">
    <property type="entry name" value="HELICASE_ATP_BIND_1"/>
    <property type="match status" value="1"/>
</dbReference>
<dbReference type="InterPro" id="IPR005259">
    <property type="entry name" value="PriA"/>
</dbReference>
<keyword evidence="15" id="KW-1185">Reference proteome</keyword>
<dbReference type="RefSeq" id="WP_042279268.1">
    <property type="nucleotide sequence ID" value="NZ_BBML01000006.1"/>
</dbReference>
<dbReference type="HAMAP" id="MF_00983">
    <property type="entry name" value="PriA"/>
    <property type="match status" value="1"/>
</dbReference>
<gene>
    <name evidence="12" type="primary">priA</name>
    <name evidence="14" type="ORF">JCM19294_112</name>
</gene>
<protein>
    <recommendedName>
        <fullName evidence="12">Replication restart protein PriA</fullName>
    </recommendedName>
    <alternativeName>
        <fullName evidence="12">ATP-dependent DNA helicase PriA</fullName>
        <ecNumber evidence="12">5.6.2.4</ecNumber>
    </alternativeName>
    <alternativeName>
        <fullName evidence="12">DNA 3'-5' helicase PriA</fullName>
    </alternativeName>
</protein>
<feature type="binding site" evidence="12">
    <location>
        <position position="523"/>
    </location>
    <ligand>
        <name>Zn(2+)</name>
        <dbReference type="ChEBI" id="CHEBI:29105"/>
        <label>1</label>
    </ligand>
</feature>
<evidence type="ECO:0000313" key="14">
    <source>
        <dbReference type="EMBL" id="GAK97576.1"/>
    </source>
</evidence>
<dbReference type="NCBIfam" id="TIGR00595">
    <property type="entry name" value="priA"/>
    <property type="match status" value="1"/>
</dbReference>
<dbReference type="Pfam" id="PF18074">
    <property type="entry name" value="PriA_C"/>
    <property type="match status" value="1"/>
</dbReference>
<dbReference type="InterPro" id="IPR041236">
    <property type="entry name" value="PriA_C"/>
</dbReference>
<dbReference type="PANTHER" id="PTHR30580:SF0">
    <property type="entry name" value="PRIMOSOMAL PROTEIN N"/>
    <property type="match status" value="1"/>
</dbReference>
<evidence type="ECO:0000256" key="1">
    <source>
        <dbReference type="ARBA" id="ARBA00022515"/>
    </source>
</evidence>
<dbReference type="InterPro" id="IPR027417">
    <property type="entry name" value="P-loop_NTPase"/>
</dbReference>
<evidence type="ECO:0000313" key="15">
    <source>
        <dbReference type="Proteomes" id="UP000029221"/>
    </source>
</evidence>
<keyword evidence="10 12" id="KW-0413">Isomerase</keyword>
<evidence type="ECO:0000256" key="11">
    <source>
        <dbReference type="ARBA" id="ARBA00048988"/>
    </source>
</evidence>
<comment type="catalytic activity">
    <reaction evidence="12">
        <text>Couples ATP hydrolysis with the unwinding of duplex DNA by translocating in the 3'-5' direction.</text>
        <dbReference type="EC" id="5.6.2.4"/>
    </reaction>
</comment>
<dbReference type="FunFam" id="3.40.1440.60:FF:000001">
    <property type="entry name" value="Primosomal protein N"/>
    <property type="match status" value="1"/>
</dbReference>
<keyword evidence="9 12" id="KW-0238">DNA-binding</keyword>
<dbReference type="SUPFAM" id="SSF52540">
    <property type="entry name" value="P-loop containing nucleoside triphosphate hydrolases"/>
    <property type="match status" value="2"/>
</dbReference>
<dbReference type="Proteomes" id="UP000029221">
    <property type="component" value="Unassembled WGS sequence"/>
</dbReference>
<dbReference type="InterPro" id="IPR001650">
    <property type="entry name" value="Helicase_C-like"/>
</dbReference>
<feature type="binding site" evidence="12">
    <location>
        <position position="532"/>
    </location>
    <ligand>
        <name>Zn(2+)</name>
        <dbReference type="ChEBI" id="CHEBI:29105"/>
        <label>2</label>
    </ligand>
</feature>
<accession>A0A090QQ18</accession>
<dbReference type="FunFam" id="3.40.50.300:FF:000489">
    <property type="entry name" value="Primosome assembly protein PriA"/>
    <property type="match status" value="1"/>
</dbReference>
<feature type="binding site" evidence="12">
    <location>
        <position position="550"/>
    </location>
    <ligand>
        <name>Zn(2+)</name>
        <dbReference type="ChEBI" id="CHEBI:29105"/>
        <label>2</label>
    </ligand>
</feature>
<dbReference type="Pfam" id="PF18319">
    <property type="entry name" value="Zn_ribbon_PriA"/>
    <property type="match status" value="1"/>
</dbReference>
<comment type="similarity">
    <text evidence="12">Belongs to the helicase family. PriA subfamily.</text>
</comment>
<dbReference type="eggNOG" id="COG1198">
    <property type="taxonomic scope" value="Bacteria"/>
</dbReference>
<dbReference type="GO" id="GO:0043138">
    <property type="term" value="F:3'-5' DNA helicase activity"/>
    <property type="evidence" value="ECO:0007669"/>
    <property type="project" value="UniProtKB-EC"/>
</dbReference>
<evidence type="ECO:0000256" key="9">
    <source>
        <dbReference type="ARBA" id="ARBA00023125"/>
    </source>
</evidence>
<comment type="subunit">
    <text evidence="12">Component of the replication restart primosome.</text>
</comment>
<evidence type="ECO:0000259" key="13">
    <source>
        <dbReference type="PROSITE" id="PS51192"/>
    </source>
</evidence>
<dbReference type="Gene3D" id="3.40.1440.60">
    <property type="entry name" value="PriA, 3(prime) DNA-binding domain"/>
    <property type="match status" value="1"/>
</dbReference>
<dbReference type="STRING" id="319236.BST91_06075"/>
<dbReference type="InterPro" id="IPR042115">
    <property type="entry name" value="PriA_3primeBD_sf"/>
</dbReference>
<evidence type="ECO:0000256" key="2">
    <source>
        <dbReference type="ARBA" id="ARBA00022705"/>
    </source>
</evidence>
<feature type="binding site" evidence="12">
    <location>
        <position position="535"/>
    </location>
    <ligand>
        <name>Zn(2+)</name>
        <dbReference type="ChEBI" id="CHEBI:29105"/>
        <label>2</label>
    </ligand>
</feature>
<comment type="caution">
    <text evidence="14">The sequence shown here is derived from an EMBL/GenBank/DDBJ whole genome shotgun (WGS) entry which is preliminary data.</text>
</comment>
<dbReference type="SMART" id="SM00490">
    <property type="entry name" value="HELICc"/>
    <property type="match status" value="1"/>
</dbReference>
<feature type="binding site" evidence="12">
    <location>
        <position position="566"/>
    </location>
    <ligand>
        <name>Zn(2+)</name>
        <dbReference type="ChEBI" id="CHEBI:29105"/>
        <label>1</label>
    </ligand>
</feature>
<dbReference type="GO" id="GO:0006269">
    <property type="term" value="P:DNA replication, synthesis of primer"/>
    <property type="evidence" value="ECO:0007669"/>
    <property type="project" value="UniProtKB-KW"/>
</dbReference>
<comment type="function">
    <text evidence="12">Initiates the restart of stalled replication forks, which reloads the replicative helicase on sites other than the origin of replication. Recognizes and binds to abandoned replication forks and remodels them to uncover a helicase loading site. Promotes assembly of the primosome at these replication forks.</text>
</comment>
<keyword evidence="7 12" id="KW-0862">Zinc</keyword>
<dbReference type="Pfam" id="PF00270">
    <property type="entry name" value="DEAD"/>
    <property type="match status" value="1"/>
</dbReference>
<dbReference type="GO" id="GO:0006270">
    <property type="term" value="P:DNA replication initiation"/>
    <property type="evidence" value="ECO:0007669"/>
    <property type="project" value="TreeGrafter"/>
</dbReference>
<evidence type="ECO:0000256" key="10">
    <source>
        <dbReference type="ARBA" id="ARBA00023235"/>
    </source>
</evidence>
<dbReference type="EMBL" id="BBML01000006">
    <property type="protein sequence ID" value="GAK97576.1"/>
    <property type="molecule type" value="Genomic_DNA"/>
</dbReference>
<evidence type="ECO:0000256" key="7">
    <source>
        <dbReference type="ARBA" id="ARBA00022833"/>
    </source>
</evidence>
<sequence length="817" mass="94210">MKQYILVLLPLPLSRIFTYEVSSDAFHLAQIGIRVAVPFGKNKIQTGIVVGYTDDVPTEYEVKSIEFFLDEEPIITIEQLKLWKWISQYYMCSMGQVMKAALPKSFLLESETTLVLKEDSIYSQEDLTDNEFLIVEALENKAVLKIEDIISITERKTVMPIINNLIAKDILTLKEEVKERYKPKTENFVRLHENYANDNDLRTLLNTLERAPKQKDVILALFTLRAKYGDFIKRSVLIERSQSSSNTIKALLDKEILVQEAFRIDRVKSNKEKGSELKTLNTDQQKAIDNIKLGFENSKPVLLHGVTSSGKTEVYVRLILEELEKGNQVLYLLPEIALTTQLISRLQNYFKHKVLVYHSRYTTNERLETWNHILDSKESYVIIGARSAVLLPFSKLGLIIVDEEHESSFKQFDPAPRYNARDTAIVLGQLFNSRILLGSATPSLESYYNVKSSKYYLAKLKRRFNNVLMPEINMVDLKQKLRKKKMKGHFSDTLIAAIQECFENQEQVILFQNRRGYSPFMECNTCGHSPQCPRCDVSLTYHKYKGQLRCHYCGFHTAAPTHCASCTSNDLSTKGLGTEQVEQEFKELFPNHSILRMDLDTTRGKNSYQTIINQVENQEVDCLVGTQMLTKGLDFRNVALVGVLNADSMLNFPDFRSHERCFQLLTQVAGRSGRTNKRGKVLIQSYSPDHQILQQVSVYDYHTMYKQQVEDRYQFKYPPYYRMIKISFKAKDITRVQEAANWFYKGLQPLESVGQLLGPEFPAVARIRNQYLMNIFLKADKKHSIASIKNHINKVKSSFESIAPYRSVRCVIDVDPY</sequence>
<keyword evidence="8 12" id="KW-0067">ATP-binding</keyword>
<dbReference type="CDD" id="cd18804">
    <property type="entry name" value="SF2_C_priA"/>
    <property type="match status" value="1"/>
</dbReference>
<feature type="domain" description="Helicase ATP-binding" evidence="13">
    <location>
        <begin position="292"/>
        <end position="460"/>
    </location>
</feature>
<dbReference type="GO" id="GO:0006302">
    <property type="term" value="P:double-strand break repair"/>
    <property type="evidence" value="ECO:0007669"/>
    <property type="project" value="InterPro"/>
</dbReference>
<dbReference type="EC" id="5.6.2.4" evidence="12"/>
<proteinExistence type="inferred from homology"/>
<dbReference type="GO" id="GO:0006310">
    <property type="term" value="P:DNA recombination"/>
    <property type="evidence" value="ECO:0007669"/>
    <property type="project" value="InterPro"/>
</dbReference>
<organism evidence="14 15">
    <name type="scientific">Nonlabens tegetincola</name>
    <dbReference type="NCBI Taxonomy" id="323273"/>
    <lineage>
        <taxon>Bacteria</taxon>
        <taxon>Pseudomonadati</taxon>
        <taxon>Bacteroidota</taxon>
        <taxon>Flavobacteriia</taxon>
        <taxon>Flavobacteriales</taxon>
        <taxon>Flavobacteriaceae</taxon>
        <taxon>Nonlabens</taxon>
    </lineage>
</organism>
<dbReference type="SMART" id="SM00487">
    <property type="entry name" value="DEXDc"/>
    <property type="match status" value="1"/>
</dbReference>
<keyword evidence="4 12" id="KW-0547">Nucleotide-binding</keyword>
<keyword evidence="6 12" id="KW-0347">Helicase</keyword>
<feature type="binding site" evidence="12">
    <location>
        <position position="563"/>
    </location>
    <ligand>
        <name>Zn(2+)</name>
        <dbReference type="ChEBI" id="CHEBI:29105"/>
        <label>1</label>
    </ligand>
</feature>
<dbReference type="InterPro" id="IPR040498">
    <property type="entry name" value="PriA_CRR"/>
</dbReference>
<keyword evidence="1 12" id="KW-0639">Primosome</keyword>
<dbReference type="AlphaFoldDB" id="A0A090QQ18"/>
<evidence type="ECO:0000256" key="3">
    <source>
        <dbReference type="ARBA" id="ARBA00022723"/>
    </source>
</evidence>
<evidence type="ECO:0000256" key="4">
    <source>
        <dbReference type="ARBA" id="ARBA00022741"/>
    </source>
</evidence>
<dbReference type="Gene3D" id="3.40.50.300">
    <property type="entry name" value="P-loop containing nucleotide triphosphate hydrolases"/>
    <property type="match status" value="2"/>
</dbReference>
<dbReference type="GO" id="GO:0008270">
    <property type="term" value="F:zinc ion binding"/>
    <property type="evidence" value="ECO:0007669"/>
    <property type="project" value="UniProtKB-UniRule"/>
</dbReference>
<dbReference type="InterPro" id="IPR014001">
    <property type="entry name" value="Helicase_ATP-bd"/>
</dbReference>
<dbReference type="GO" id="GO:1990077">
    <property type="term" value="C:primosome complex"/>
    <property type="evidence" value="ECO:0007669"/>
    <property type="project" value="UniProtKB-UniRule"/>
</dbReference>
<feature type="binding site" evidence="12">
    <location>
        <position position="526"/>
    </location>
    <ligand>
        <name>Zn(2+)</name>
        <dbReference type="ChEBI" id="CHEBI:29105"/>
        <label>1</label>
    </ligand>
</feature>
<dbReference type="GO" id="GO:0016887">
    <property type="term" value="F:ATP hydrolysis activity"/>
    <property type="evidence" value="ECO:0007669"/>
    <property type="project" value="RHEA"/>
</dbReference>
<evidence type="ECO:0000256" key="12">
    <source>
        <dbReference type="HAMAP-Rule" id="MF_00983"/>
    </source>
</evidence>
<dbReference type="InterPro" id="IPR041222">
    <property type="entry name" value="PriA_3primeBD"/>
</dbReference>
<keyword evidence="3 12" id="KW-0479">Metal-binding</keyword>
<evidence type="ECO:0000256" key="6">
    <source>
        <dbReference type="ARBA" id="ARBA00022806"/>
    </source>
</evidence>
<keyword evidence="2 12" id="KW-0235">DNA replication</keyword>
<reference evidence="14" key="1">
    <citation type="journal article" date="2014" name="Genome Announc.">
        <title>Draft Genome Sequences of Marine Flavobacterium Nonlabens Strains NR17, NR24, NR27, NR32, NR33, and Ara13.</title>
        <authorList>
            <person name="Nakanishi M."/>
            <person name="Meirelles P."/>
            <person name="Suzuki R."/>
            <person name="Takatani N."/>
            <person name="Mino S."/>
            <person name="Suda W."/>
            <person name="Oshima K."/>
            <person name="Hattori M."/>
            <person name="Ohkuma M."/>
            <person name="Hosokawa M."/>
            <person name="Miyashita K."/>
            <person name="Thompson F.L."/>
            <person name="Niwa A."/>
            <person name="Sawabe T."/>
            <person name="Sawabe T."/>
        </authorList>
    </citation>
    <scope>NUCLEOTIDE SEQUENCE [LARGE SCALE GENOMIC DNA]</scope>
    <source>
        <strain evidence="14">JCM 19294</strain>
    </source>
</reference>
<dbReference type="PANTHER" id="PTHR30580">
    <property type="entry name" value="PRIMOSOMAL PROTEIN N"/>
    <property type="match status" value="1"/>
</dbReference>
<dbReference type="CDD" id="cd17929">
    <property type="entry name" value="DEXHc_priA"/>
    <property type="match status" value="1"/>
</dbReference>
<feature type="binding site" evidence="12">
    <location>
        <position position="553"/>
    </location>
    <ligand>
        <name>Zn(2+)</name>
        <dbReference type="ChEBI" id="CHEBI:29105"/>
        <label>2</label>
    </ligand>
</feature>
<name>A0A090QQ18_9FLAO</name>
<comment type="cofactor">
    <cofactor evidence="12">
        <name>Zn(2+)</name>
        <dbReference type="ChEBI" id="CHEBI:29105"/>
    </cofactor>
    <text evidence="12">Binds 2 zinc ions per subunit.</text>
</comment>
<dbReference type="GO" id="GO:0005524">
    <property type="term" value="F:ATP binding"/>
    <property type="evidence" value="ECO:0007669"/>
    <property type="project" value="UniProtKB-UniRule"/>
</dbReference>
<dbReference type="Pfam" id="PF17764">
    <property type="entry name" value="PriA_3primeBD"/>
    <property type="match status" value="1"/>
</dbReference>
<dbReference type="Pfam" id="PF00271">
    <property type="entry name" value="Helicase_C"/>
    <property type="match status" value="1"/>
</dbReference>
<comment type="catalytic activity">
    <reaction evidence="11 12">
        <text>ATP + H2O = ADP + phosphate + H(+)</text>
        <dbReference type="Rhea" id="RHEA:13065"/>
        <dbReference type="ChEBI" id="CHEBI:15377"/>
        <dbReference type="ChEBI" id="CHEBI:15378"/>
        <dbReference type="ChEBI" id="CHEBI:30616"/>
        <dbReference type="ChEBI" id="CHEBI:43474"/>
        <dbReference type="ChEBI" id="CHEBI:456216"/>
        <dbReference type="EC" id="5.6.2.4"/>
    </reaction>
</comment>
<evidence type="ECO:0000256" key="5">
    <source>
        <dbReference type="ARBA" id="ARBA00022801"/>
    </source>
</evidence>
<dbReference type="InterPro" id="IPR011545">
    <property type="entry name" value="DEAD/DEAH_box_helicase_dom"/>
</dbReference>